<dbReference type="GO" id="GO:0004672">
    <property type="term" value="F:protein kinase activity"/>
    <property type="evidence" value="ECO:0007669"/>
    <property type="project" value="InterPro"/>
</dbReference>
<keyword evidence="3" id="KW-1185">Reference proteome</keyword>
<evidence type="ECO:0000313" key="3">
    <source>
        <dbReference type="Proteomes" id="UP000683925"/>
    </source>
</evidence>
<gene>
    <name evidence="2" type="ORF">POCTA_138.1.T0890199</name>
</gene>
<dbReference type="OrthoDB" id="313384at2759"/>
<dbReference type="PROSITE" id="PS50011">
    <property type="entry name" value="PROTEIN_KINASE_DOM"/>
    <property type="match status" value="1"/>
</dbReference>
<name>A0A8S1WE13_PAROT</name>
<reference evidence="2" key="1">
    <citation type="submission" date="2021-01" db="EMBL/GenBank/DDBJ databases">
        <authorList>
            <consortium name="Genoscope - CEA"/>
            <person name="William W."/>
        </authorList>
    </citation>
    <scope>NUCLEOTIDE SEQUENCE</scope>
</reference>
<proteinExistence type="predicted"/>
<organism evidence="2 3">
    <name type="scientific">Paramecium octaurelia</name>
    <dbReference type="NCBI Taxonomy" id="43137"/>
    <lineage>
        <taxon>Eukaryota</taxon>
        <taxon>Sar</taxon>
        <taxon>Alveolata</taxon>
        <taxon>Ciliophora</taxon>
        <taxon>Intramacronucleata</taxon>
        <taxon>Oligohymenophorea</taxon>
        <taxon>Peniculida</taxon>
        <taxon>Parameciidae</taxon>
        <taxon>Paramecium</taxon>
    </lineage>
</organism>
<dbReference type="EMBL" id="CAJJDP010000088">
    <property type="protein sequence ID" value="CAD8187261.1"/>
    <property type="molecule type" value="Genomic_DNA"/>
</dbReference>
<evidence type="ECO:0000313" key="2">
    <source>
        <dbReference type="EMBL" id="CAD8187261.1"/>
    </source>
</evidence>
<sequence>MIGKINNEGEYPKVSYNCESLLQQTAKIEQVQFEKQKGQNQAEQENDCILQIRNYKNNEKQGSGQSQVDVIYKCYSNIKSFKEILEESSNEIGDKMRYFYQLIELTIAHKKQQITHLNIKPSNVILYNGRFYLIDFGYLKDKPADFVICLNYIKYKEHNDEQKRNLYPYLNDQLLTYIKENTNESKQKFEKMSQDAVQKQDRYALGVMMLELFVPFKNIYQNFEIDTCVDQAKNRKMQLEKIGESFENSGKSVVDKIKNIISYLLFKGELPPDKEVSELKEQFEECQRSLKNQQNLNLSIVSLQDSESDQLIGTHKKINSEQPQITLKEIMDPNNGTYVQDLIDQKIYQFDPNLFYYLNKQDLVDYCSKIRNLQNFKQNEKAKILNRYHSHYQDKESKKFNLTKMDDEDIYYIFHSIGTDQDRFEENIQEQIEKLNSIDPKEYKFNQINKGLTGQPYKKEYQQDIPIQYKEEIEQKQNIEQAKNDFEKILQNKIPNIMRFLEYKCLLDKELKYEFEFTKDENTGFLSAKEKKEQKYWNIFKNTEEQKKLFIGKVKCDPSEDFQGRVIEETKYQILDYNNVTYNLKQDKYSGKGVEVFIYNKFIFQLTQFYKGDLEDNKYHGEGFIKDWINNYEYEGNWKQGKKDGKQGKLKIINTEVLLQNEFSELSDVIYSDDYLKYGKISESKDQQKKPLKINFYFYETLKVYNCNEKYFMNFDCSKFCKILGSQFADKLRIAKNSLCNCKKAR</sequence>
<protein>
    <recommendedName>
        <fullName evidence="1">Protein kinase domain-containing protein</fullName>
    </recommendedName>
</protein>
<feature type="domain" description="Protein kinase" evidence="1">
    <location>
        <begin position="1"/>
        <end position="290"/>
    </location>
</feature>
<comment type="caution">
    <text evidence="2">The sequence shown here is derived from an EMBL/GenBank/DDBJ whole genome shotgun (WGS) entry which is preliminary data.</text>
</comment>
<evidence type="ECO:0000259" key="1">
    <source>
        <dbReference type="PROSITE" id="PS50011"/>
    </source>
</evidence>
<accession>A0A8S1WE13</accession>
<dbReference type="InterPro" id="IPR000719">
    <property type="entry name" value="Prot_kinase_dom"/>
</dbReference>
<dbReference type="GO" id="GO:0005524">
    <property type="term" value="F:ATP binding"/>
    <property type="evidence" value="ECO:0007669"/>
    <property type="project" value="InterPro"/>
</dbReference>
<dbReference type="AlphaFoldDB" id="A0A8S1WE13"/>
<dbReference type="Proteomes" id="UP000683925">
    <property type="component" value="Unassembled WGS sequence"/>
</dbReference>